<gene>
    <name evidence="2" type="primary">Acey_s0003.g1385</name>
    <name evidence="2" type="ORF">Y032_0003g1385</name>
</gene>
<sequence length="112" mass="12499">MSNAVRLNSSEKSPGHWTPAPHISKSTFAATNELPLQNGTRDGNSANKAYSWAFDYDESGWSDEFSRKSWENDLRIVLLRCVGTGRSIYANGAEDKKDAAFIAAYQFFMAVR</sequence>
<feature type="compositionally biased region" description="Polar residues" evidence="1">
    <location>
        <begin position="1"/>
        <end position="12"/>
    </location>
</feature>
<feature type="region of interest" description="Disordered" evidence="1">
    <location>
        <begin position="1"/>
        <end position="23"/>
    </location>
</feature>
<proteinExistence type="predicted"/>
<accession>A0A016VZB4</accession>
<comment type="caution">
    <text evidence="2">The sequence shown here is derived from an EMBL/GenBank/DDBJ whole genome shotgun (WGS) entry which is preliminary data.</text>
</comment>
<name>A0A016VZB4_9BILA</name>
<evidence type="ECO:0000313" key="2">
    <source>
        <dbReference type="EMBL" id="EYC32073.1"/>
    </source>
</evidence>
<keyword evidence="3" id="KW-1185">Reference proteome</keyword>
<reference evidence="3" key="1">
    <citation type="journal article" date="2015" name="Nat. Genet.">
        <title>The genome and transcriptome of the zoonotic hookworm Ancylostoma ceylanicum identify infection-specific gene families.</title>
        <authorList>
            <person name="Schwarz E.M."/>
            <person name="Hu Y."/>
            <person name="Antoshechkin I."/>
            <person name="Miller M.M."/>
            <person name="Sternberg P.W."/>
            <person name="Aroian R.V."/>
        </authorList>
    </citation>
    <scope>NUCLEOTIDE SEQUENCE</scope>
    <source>
        <strain evidence="3">HY135</strain>
    </source>
</reference>
<protein>
    <submittedName>
        <fullName evidence="2">Uncharacterized protein</fullName>
    </submittedName>
</protein>
<dbReference type="EMBL" id="JARK01001339">
    <property type="protein sequence ID" value="EYC32073.1"/>
    <property type="molecule type" value="Genomic_DNA"/>
</dbReference>
<evidence type="ECO:0000313" key="3">
    <source>
        <dbReference type="Proteomes" id="UP000024635"/>
    </source>
</evidence>
<organism evidence="2 3">
    <name type="scientific">Ancylostoma ceylanicum</name>
    <dbReference type="NCBI Taxonomy" id="53326"/>
    <lineage>
        <taxon>Eukaryota</taxon>
        <taxon>Metazoa</taxon>
        <taxon>Ecdysozoa</taxon>
        <taxon>Nematoda</taxon>
        <taxon>Chromadorea</taxon>
        <taxon>Rhabditida</taxon>
        <taxon>Rhabditina</taxon>
        <taxon>Rhabditomorpha</taxon>
        <taxon>Strongyloidea</taxon>
        <taxon>Ancylostomatidae</taxon>
        <taxon>Ancylostomatinae</taxon>
        <taxon>Ancylostoma</taxon>
    </lineage>
</organism>
<dbReference type="Proteomes" id="UP000024635">
    <property type="component" value="Unassembled WGS sequence"/>
</dbReference>
<dbReference type="AlphaFoldDB" id="A0A016VZB4"/>
<evidence type="ECO:0000256" key="1">
    <source>
        <dbReference type="SAM" id="MobiDB-lite"/>
    </source>
</evidence>